<comment type="catalytic activity">
    <reaction evidence="6">
        <text>GTP + H2O = GDP + phosphate + H(+)</text>
        <dbReference type="Rhea" id="RHEA:19669"/>
        <dbReference type="ChEBI" id="CHEBI:15377"/>
        <dbReference type="ChEBI" id="CHEBI:15378"/>
        <dbReference type="ChEBI" id="CHEBI:37565"/>
        <dbReference type="ChEBI" id="CHEBI:43474"/>
        <dbReference type="ChEBI" id="CHEBI:58189"/>
    </reaction>
    <physiologicalReaction direction="left-to-right" evidence="6">
        <dbReference type="Rhea" id="RHEA:19670"/>
    </physiologicalReaction>
</comment>
<feature type="domain" description="CobW C-terminal" evidence="7">
    <location>
        <begin position="240"/>
        <end position="334"/>
    </location>
</feature>
<dbReference type="AlphaFoldDB" id="A0A4R2EJZ4"/>
<evidence type="ECO:0000313" key="9">
    <source>
        <dbReference type="Proteomes" id="UP000294830"/>
    </source>
</evidence>
<dbReference type="RefSeq" id="WP_131839236.1">
    <property type="nucleotide sequence ID" value="NZ_SLWB01000007.1"/>
</dbReference>
<dbReference type="EMBL" id="SLWB01000007">
    <property type="protein sequence ID" value="TCN67596.1"/>
    <property type="molecule type" value="Genomic_DNA"/>
</dbReference>
<keyword evidence="3" id="KW-0143">Chaperone</keyword>
<evidence type="ECO:0000256" key="6">
    <source>
        <dbReference type="ARBA" id="ARBA00049117"/>
    </source>
</evidence>
<dbReference type="Gene3D" id="3.30.1220.10">
    <property type="entry name" value="CobW-like, C-terminal domain"/>
    <property type="match status" value="1"/>
</dbReference>
<evidence type="ECO:0000259" key="7">
    <source>
        <dbReference type="SMART" id="SM00833"/>
    </source>
</evidence>
<dbReference type="Pfam" id="PF02492">
    <property type="entry name" value="cobW"/>
    <property type="match status" value="1"/>
</dbReference>
<comment type="similarity">
    <text evidence="4">Belongs to the SIMIBI class G3E GTPase family. ZNG1 subfamily.</text>
</comment>
<dbReference type="InterPro" id="IPR036627">
    <property type="entry name" value="CobW-likC_sf"/>
</dbReference>
<name>A0A4R2EJZ4_9BACT</name>
<dbReference type="InterPro" id="IPR051316">
    <property type="entry name" value="Zinc-reg_GTPase_activator"/>
</dbReference>
<organism evidence="8 9">
    <name type="scientific">Acetobacteroides hydrogenigenes</name>
    <dbReference type="NCBI Taxonomy" id="979970"/>
    <lineage>
        <taxon>Bacteria</taxon>
        <taxon>Pseudomonadati</taxon>
        <taxon>Bacteroidota</taxon>
        <taxon>Bacteroidia</taxon>
        <taxon>Bacteroidales</taxon>
        <taxon>Rikenellaceae</taxon>
        <taxon>Acetobacteroides</taxon>
    </lineage>
</organism>
<dbReference type="Pfam" id="PF07683">
    <property type="entry name" value="CobW_C"/>
    <property type="match status" value="1"/>
</dbReference>
<dbReference type="SUPFAM" id="SSF52540">
    <property type="entry name" value="P-loop containing nucleoside triphosphate hydrolases"/>
    <property type="match status" value="1"/>
</dbReference>
<dbReference type="PANTHER" id="PTHR13748:SF62">
    <property type="entry name" value="COBW DOMAIN-CONTAINING PROTEIN"/>
    <property type="match status" value="1"/>
</dbReference>
<dbReference type="PANTHER" id="PTHR13748">
    <property type="entry name" value="COBW-RELATED"/>
    <property type="match status" value="1"/>
</dbReference>
<accession>A0A4R2EJZ4</accession>
<dbReference type="InterPro" id="IPR027417">
    <property type="entry name" value="P-loop_NTPase"/>
</dbReference>
<comment type="function">
    <text evidence="5">Zinc chaperone that directly transfers zinc cofactor to target proteins, thereby activating them. Zinc is transferred from the CXCC motif in the GTPase domain to the zinc binding site in target proteins in a process requiring GTP hydrolysis.</text>
</comment>
<dbReference type="GO" id="GO:0005737">
    <property type="term" value="C:cytoplasm"/>
    <property type="evidence" value="ECO:0007669"/>
    <property type="project" value="TreeGrafter"/>
</dbReference>
<dbReference type="Gene3D" id="3.40.50.300">
    <property type="entry name" value="P-loop containing nucleotide triphosphate hydrolases"/>
    <property type="match status" value="1"/>
</dbReference>
<evidence type="ECO:0000256" key="5">
    <source>
        <dbReference type="ARBA" id="ARBA00045658"/>
    </source>
</evidence>
<dbReference type="GO" id="GO:0016787">
    <property type="term" value="F:hydrolase activity"/>
    <property type="evidence" value="ECO:0007669"/>
    <property type="project" value="UniProtKB-KW"/>
</dbReference>
<comment type="caution">
    <text evidence="8">The sequence shown here is derived from an EMBL/GenBank/DDBJ whole genome shotgun (WGS) entry which is preliminary data.</text>
</comment>
<dbReference type="OrthoDB" id="9808822at2"/>
<evidence type="ECO:0000313" key="8">
    <source>
        <dbReference type="EMBL" id="TCN67596.1"/>
    </source>
</evidence>
<dbReference type="InterPro" id="IPR011629">
    <property type="entry name" value="CobW-like_C"/>
</dbReference>
<dbReference type="InterPro" id="IPR003495">
    <property type="entry name" value="CobW/HypB/UreG_nucleotide-bd"/>
</dbReference>
<dbReference type="SMART" id="SM00833">
    <property type="entry name" value="CobW_C"/>
    <property type="match status" value="1"/>
</dbReference>
<reference evidence="8 9" key="1">
    <citation type="submission" date="2019-03" db="EMBL/GenBank/DDBJ databases">
        <title>Genomic Encyclopedia of Archaeal and Bacterial Type Strains, Phase II (KMG-II): from individual species to whole genera.</title>
        <authorList>
            <person name="Goeker M."/>
        </authorList>
    </citation>
    <scope>NUCLEOTIDE SEQUENCE [LARGE SCALE GENOMIC DNA]</scope>
    <source>
        <strain evidence="8 9">RL-C</strain>
    </source>
</reference>
<sequence length="344" mass="38153">MSKIPVTIISGFLGSGKTTLLNSIIKKYNDTRFAIIENEFGDINIDAELVVGADKGNVFELSNGCICCSMNDDLYTTLEELLRIRGRFDRLIVETTGIADPLTVIKAFVAAPEVADNFDIDAVICVVDAPIIEELLEEQEEASRQLVMADVIIINKVDCVTPGYLDSVKLVMSRFNPSALLHATSFGEIGSIDMLGINAFTGRQIEQSTLKFANVVPLKGLSKMGGFTATLAKKALMHDIQSHAYSFEGNFDFDRFSLWMESFFYFSSSKVFRVKGILSFANHANRVIFHSVRGAFMLEEGEAWKEDEARESRIVFIGKHIQREEIGAALSMLLVKEDLACSKE</sequence>
<keyword evidence="9" id="KW-1185">Reference proteome</keyword>
<dbReference type="CDD" id="cd03112">
    <property type="entry name" value="CobW-like"/>
    <property type="match status" value="1"/>
</dbReference>
<evidence type="ECO:0000256" key="2">
    <source>
        <dbReference type="ARBA" id="ARBA00022801"/>
    </source>
</evidence>
<gene>
    <name evidence="8" type="ORF">CLV25_10755</name>
</gene>
<dbReference type="SUPFAM" id="SSF90002">
    <property type="entry name" value="Hypothetical protein YjiA, C-terminal domain"/>
    <property type="match status" value="1"/>
</dbReference>
<dbReference type="Proteomes" id="UP000294830">
    <property type="component" value="Unassembled WGS sequence"/>
</dbReference>
<keyword evidence="2" id="KW-0378">Hydrolase</keyword>
<evidence type="ECO:0000256" key="1">
    <source>
        <dbReference type="ARBA" id="ARBA00022741"/>
    </source>
</evidence>
<evidence type="ECO:0000256" key="4">
    <source>
        <dbReference type="ARBA" id="ARBA00034320"/>
    </source>
</evidence>
<keyword evidence="1" id="KW-0547">Nucleotide-binding</keyword>
<protein>
    <submittedName>
        <fullName evidence="8">G3E family GTPase</fullName>
    </submittedName>
</protein>
<dbReference type="GO" id="GO:0000166">
    <property type="term" value="F:nucleotide binding"/>
    <property type="evidence" value="ECO:0007669"/>
    <property type="project" value="UniProtKB-KW"/>
</dbReference>
<proteinExistence type="inferred from homology"/>
<evidence type="ECO:0000256" key="3">
    <source>
        <dbReference type="ARBA" id="ARBA00023186"/>
    </source>
</evidence>